<evidence type="ECO:0000256" key="6">
    <source>
        <dbReference type="ARBA" id="ARBA00022527"/>
    </source>
</evidence>
<organism evidence="19 20">
    <name type="scientific">Chaetomidium leptoderma</name>
    <dbReference type="NCBI Taxonomy" id="669021"/>
    <lineage>
        <taxon>Eukaryota</taxon>
        <taxon>Fungi</taxon>
        <taxon>Dikarya</taxon>
        <taxon>Ascomycota</taxon>
        <taxon>Pezizomycotina</taxon>
        <taxon>Sordariomycetes</taxon>
        <taxon>Sordariomycetidae</taxon>
        <taxon>Sordariales</taxon>
        <taxon>Chaetomiaceae</taxon>
        <taxon>Chaetomidium</taxon>
    </lineage>
</organism>
<evidence type="ECO:0000256" key="12">
    <source>
        <dbReference type="ARBA" id="ARBA00022840"/>
    </source>
</evidence>
<feature type="domain" description="Protein kinase" evidence="18">
    <location>
        <begin position="10"/>
        <end position="260"/>
    </location>
</feature>
<protein>
    <recommendedName>
        <fullName evidence="4">non-specific serine/threonine protein kinase</fullName>
        <ecNumber evidence="4">2.7.11.1</ecNumber>
    </recommendedName>
</protein>
<feature type="compositionally biased region" description="Low complexity" evidence="17">
    <location>
        <begin position="555"/>
        <end position="568"/>
    </location>
</feature>
<comment type="catalytic activity">
    <reaction evidence="14">
        <text>L-threonyl-[protein] + ATP = O-phospho-L-threonyl-[protein] + ADP + H(+)</text>
        <dbReference type="Rhea" id="RHEA:46608"/>
        <dbReference type="Rhea" id="RHEA-COMP:11060"/>
        <dbReference type="Rhea" id="RHEA-COMP:11605"/>
        <dbReference type="ChEBI" id="CHEBI:15378"/>
        <dbReference type="ChEBI" id="CHEBI:30013"/>
        <dbReference type="ChEBI" id="CHEBI:30616"/>
        <dbReference type="ChEBI" id="CHEBI:61977"/>
        <dbReference type="ChEBI" id="CHEBI:456216"/>
        <dbReference type="EC" id="2.7.11.1"/>
    </reaction>
</comment>
<dbReference type="Gene3D" id="1.10.510.10">
    <property type="entry name" value="Transferase(Phosphotransferase) domain 1"/>
    <property type="match status" value="1"/>
</dbReference>
<dbReference type="AlphaFoldDB" id="A0AAN6ZW99"/>
<keyword evidence="7" id="KW-0597">Phosphoprotein</keyword>
<dbReference type="PANTHER" id="PTHR48012:SF27">
    <property type="entry name" value="SERINE_THREONINE-PROTEIN KINASE SID1"/>
    <property type="match status" value="1"/>
</dbReference>
<keyword evidence="5" id="KW-0963">Cytoplasm</keyword>
<dbReference type="InterPro" id="IPR017441">
    <property type="entry name" value="Protein_kinase_ATP_BS"/>
</dbReference>
<evidence type="ECO:0000256" key="3">
    <source>
        <dbReference type="ARBA" id="ARBA00008874"/>
    </source>
</evidence>
<evidence type="ECO:0000256" key="13">
    <source>
        <dbReference type="ARBA" id="ARBA00022842"/>
    </source>
</evidence>
<keyword evidence="10 16" id="KW-0547">Nucleotide-binding</keyword>
<dbReference type="PROSITE" id="PS50011">
    <property type="entry name" value="PROTEIN_KINASE_DOM"/>
    <property type="match status" value="1"/>
</dbReference>
<dbReference type="EMBL" id="MU856967">
    <property type="protein sequence ID" value="KAK4152633.1"/>
    <property type="molecule type" value="Genomic_DNA"/>
</dbReference>
<dbReference type="Pfam" id="PF00069">
    <property type="entry name" value="Pkinase"/>
    <property type="match status" value="1"/>
</dbReference>
<gene>
    <name evidence="19" type="ORF">C8A00DRAFT_16069</name>
</gene>
<proteinExistence type="inferred from homology"/>
<dbReference type="GO" id="GO:0046872">
    <property type="term" value="F:metal ion binding"/>
    <property type="evidence" value="ECO:0007669"/>
    <property type="project" value="UniProtKB-KW"/>
</dbReference>
<keyword evidence="6" id="KW-0723">Serine/threonine-protein kinase</keyword>
<dbReference type="SUPFAM" id="SSF56112">
    <property type="entry name" value="Protein kinase-like (PK-like)"/>
    <property type="match status" value="1"/>
</dbReference>
<feature type="binding site" evidence="16">
    <location>
        <position position="39"/>
    </location>
    <ligand>
        <name>ATP</name>
        <dbReference type="ChEBI" id="CHEBI:30616"/>
    </ligand>
</feature>
<evidence type="ECO:0000313" key="19">
    <source>
        <dbReference type="EMBL" id="KAK4152633.1"/>
    </source>
</evidence>
<evidence type="ECO:0000256" key="15">
    <source>
        <dbReference type="ARBA" id="ARBA00048679"/>
    </source>
</evidence>
<dbReference type="EC" id="2.7.11.1" evidence="4"/>
<evidence type="ECO:0000256" key="5">
    <source>
        <dbReference type="ARBA" id="ARBA00022490"/>
    </source>
</evidence>
<evidence type="ECO:0000256" key="11">
    <source>
        <dbReference type="ARBA" id="ARBA00022777"/>
    </source>
</evidence>
<comment type="subcellular location">
    <subcellularLocation>
        <location evidence="2">Cytoplasm</location>
    </subcellularLocation>
</comment>
<dbReference type="GO" id="GO:0005524">
    <property type="term" value="F:ATP binding"/>
    <property type="evidence" value="ECO:0007669"/>
    <property type="project" value="UniProtKB-UniRule"/>
</dbReference>
<evidence type="ECO:0000256" key="1">
    <source>
        <dbReference type="ARBA" id="ARBA00001946"/>
    </source>
</evidence>
<feature type="compositionally biased region" description="Basic and acidic residues" evidence="17">
    <location>
        <begin position="608"/>
        <end position="633"/>
    </location>
</feature>
<dbReference type="Proteomes" id="UP001302745">
    <property type="component" value="Unassembled WGS sequence"/>
</dbReference>
<dbReference type="GO" id="GO:0005737">
    <property type="term" value="C:cytoplasm"/>
    <property type="evidence" value="ECO:0007669"/>
    <property type="project" value="UniProtKB-SubCell"/>
</dbReference>
<comment type="cofactor">
    <cofactor evidence="1">
        <name>Mg(2+)</name>
        <dbReference type="ChEBI" id="CHEBI:18420"/>
    </cofactor>
</comment>
<keyword evidence="9" id="KW-0479">Metal-binding</keyword>
<feature type="compositionally biased region" description="Low complexity" evidence="17">
    <location>
        <begin position="596"/>
        <end position="607"/>
    </location>
</feature>
<accession>A0AAN6ZW99</accession>
<feature type="compositionally biased region" description="Low complexity" evidence="17">
    <location>
        <begin position="412"/>
        <end position="421"/>
    </location>
</feature>
<sequence length="684" mass="75510">MADEGVANHYQVLEELGRGSFGVVYKGIDKTTGETVAIKHIDLESSEDDIQEIQQEISVLSTCASNYVTKYKASFLRGHKLWIVMEFLGGGSCLDLLKSGIFNEVQIAIICRELLFGLEYLHSEGKIHRDIKAANVLLSETGKVKLADFGVAAQLTYMKSQRNTFVGTPFWMAPEVIQQAGYDFKADIWSLGITAIELALGEPPHANLHPMKVLFHIPKNSPPRLEGKFSKEFKDFVAQCLVKDPDSRPTAKELLKHRFIRSAGKVEALQELIQRKRMTDARVDHVKHPVYYQETLHNISPKDEADEWVFDTVKSIVPRRGTVRSRKPSSGFAVEDAMRKLDLKDGPLQPNTPGTVRKSTVRRQPSSASRRRSRQNSNGSPRPSLGPKRPLQPDMSFGNSGSTMRLFRRVPSDSSNSGGLASSALEFANENQPPPAYHSPVEPNSKEAMLGRRLYKKALEPCLDELHAQTAASSKREALAKLSDAFALLDAVDPEGAYHLLRNLVSTVSQDTKLNNTFLPQQAAPSSSKTTPVAVTADGNPQGGGTVLVKSRPSTATTATTTTTLAGTPPTPISPSKLVFSQQNPHLMSHHRRRGSLLPQPVSPSSSPEREHFRGDRDRDRENREREREREREKMAAAAAAALEAAKFPGGPAVPGMEHCKALSDLLYTRWTDGLRARWGVVPR</sequence>
<evidence type="ECO:0000256" key="17">
    <source>
        <dbReference type="SAM" id="MobiDB-lite"/>
    </source>
</evidence>
<dbReference type="InterPro" id="IPR000719">
    <property type="entry name" value="Prot_kinase_dom"/>
</dbReference>
<evidence type="ECO:0000256" key="8">
    <source>
        <dbReference type="ARBA" id="ARBA00022679"/>
    </source>
</evidence>
<dbReference type="GO" id="GO:0004674">
    <property type="term" value="F:protein serine/threonine kinase activity"/>
    <property type="evidence" value="ECO:0007669"/>
    <property type="project" value="UniProtKB-KW"/>
</dbReference>
<evidence type="ECO:0000256" key="2">
    <source>
        <dbReference type="ARBA" id="ARBA00004496"/>
    </source>
</evidence>
<comment type="catalytic activity">
    <reaction evidence="15">
        <text>L-seryl-[protein] + ATP = O-phospho-L-seryl-[protein] + ADP + H(+)</text>
        <dbReference type="Rhea" id="RHEA:17989"/>
        <dbReference type="Rhea" id="RHEA-COMP:9863"/>
        <dbReference type="Rhea" id="RHEA-COMP:11604"/>
        <dbReference type="ChEBI" id="CHEBI:15378"/>
        <dbReference type="ChEBI" id="CHEBI:29999"/>
        <dbReference type="ChEBI" id="CHEBI:30616"/>
        <dbReference type="ChEBI" id="CHEBI:83421"/>
        <dbReference type="ChEBI" id="CHEBI:456216"/>
        <dbReference type="EC" id="2.7.11.1"/>
    </reaction>
</comment>
<dbReference type="FunFam" id="3.30.200.20:FF:000488">
    <property type="entry name" value="Related to severin kinase"/>
    <property type="match status" value="1"/>
</dbReference>
<comment type="caution">
    <text evidence="19">The sequence shown here is derived from an EMBL/GenBank/DDBJ whole genome shotgun (WGS) entry which is preliminary data.</text>
</comment>
<feature type="region of interest" description="Disordered" evidence="17">
    <location>
        <begin position="521"/>
        <end position="633"/>
    </location>
</feature>
<dbReference type="FunFam" id="1.10.510.10:FF:000411">
    <property type="entry name" value="Probable Ste20-like kinase Don3"/>
    <property type="match status" value="1"/>
</dbReference>
<evidence type="ECO:0000256" key="16">
    <source>
        <dbReference type="PROSITE-ProRule" id="PRU10141"/>
    </source>
</evidence>
<dbReference type="PANTHER" id="PTHR48012">
    <property type="entry name" value="STERILE20-LIKE KINASE, ISOFORM B-RELATED"/>
    <property type="match status" value="1"/>
</dbReference>
<comment type="similarity">
    <text evidence="3">Belongs to the protein kinase superfamily. STE Ser/Thr protein kinase family. STE20 subfamily.</text>
</comment>
<dbReference type="SMART" id="SM00220">
    <property type="entry name" value="S_TKc"/>
    <property type="match status" value="1"/>
</dbReference>
<dbReference type="InterPro" id="IPR011009">
    <property type="entry name" value="Kinase-like_dom_sf"/>
</dbReference>
<dbReference type="PROSITE" id="PS00107">
    <property type="entry name" value="PROTEIN_KINASE_ATP"/>
    <property type="match status" value="1"/>
</dbReference>
<feature type="region of interest" description="Disordered" evidence="17">
    <location>
        <begin position="340"/>
        <end position="421"/>
    </location>
</feature>
<evidence type="ECO:0000256" key="14">
    <source>
        <dbReference type="ARBA" id="ARBA00047899"/>
    </source>
</evidence>
<feature type="compositionally biased region" description="Polar residues" evidence="17">
    <location>
        <begin position="349"/>
        <end position="358"/>
    </location>
</feature>
<evidence type="ECO:0000313" key="20">
    <source>
        <dbReference type="Proteomes" id="UP001302745"/>
    </source>
</evidence>
<feature type="compositionally biased region" description="Polar residues" evidence="17">
    <location>
        <begin position="521"/>
        <end position="533"/>
    </location>
</feature>
<name>A0AAN6ZW99_9PEZI</name>
<dbReference type="CDD" id="cd06609">
    <property type="entry name" value="STKc_MST3_like"/>
    <property type="match status" value="1"/>
</dbReference>
<evidence type="ECO:0000256" key="4">
    <source>
        <dbReference type="ARBA" id="ARBA00012513"/>
    </source>
</evidence>
<evidence type="ECO:0000259" key="18">
    <source>
        <dbReference type="PROSITE" id="PS50011"/>
    </source>
</evidence>
<evidence type="ECO:0000256" key="10">
    <source>
        <dbReference type="ARBA" id="ARBA00022741"/>
    </source>
</evidence>
<reference evidence="19" key="2">
    <citation type="submission" date="2023-05" db="EMBL/GenBank/DDBJ databases">
        <authorList>
            <consortium name="Lawrence Berkeley National Laboratory"/>
            <person name="Steindorff A."/>
            <person name="Hensen N."/>
            <person name="Bonometti L."/>
            <person name="Westerberg I."/>
            <person name="Brannstrom I.O."/>
            <person name="Guillou S."/>
            <person name="Cros-Aarteil S."/>
            <person name="Calhoun S."/>
            <person name="Haridas S."/>
            <person name="Kuo A."/>
            <person name="Mondo S."/>
            <person name="Pangilinan J."/>
            <person name="Riley R."/>
            <person name="Labutti K."/>
            <person name="Andreopoulos B."/>
            <person name="Lipzen A."/>
            <person name="Chen C."/>
            <person name="Yanf M."/>
            <person name="Daum C."/>
            <person name="Ng V."/>
            <person name="Clum A."/>
            <person name="Ohm R."/>
            <person name="Martin F."/>
            <person name="Silar P."/>
            <person name="Natvig D."/>
            <person name="Lalanne C."/>
            <person name="Gautier V."/>
            <person name="Ament-Velasquez S.L."/>
            <person name="Kruys A."/>
            <person name="Hutchinson M.I."/>
            <person name="Powell A.J."/>
            <person name="Barry K."/>
            <person name="Miller A.N."/>
            <person name="Grigoriev I.V."/>
            <person name="Debuchy R."/>
            <person name="Gladieux P."/>
            <person name="Thoren M.H."/>
            <person name="Johannesson H."/>
        </authorList>
    </citation>
    <scope>NUCLEOTIDE SEQUENCE</scope>
    <source>
        <strain evidence="19">CBS 538.74</strain>
    </source>
</reference>
<keyword evidence="11 19" id="KW-0418">Kinase</keyword>
<keyword evidence="8" id="KW-0808">Transferase</keyword>
<keyword evidence="13" id="KW-0460">Magnesium</keyword>
<keyword evidence="12 16" id="KW-0067">ATP-binding</keyword>
<evidence type="ECO:0000256" key="9">
    <source>
        <dbReference type="ARBA" id="ARBA00022723"/>
    </source>
</evidence>
<evidence type="ECO:0000256" key="7">
    <source>
        <dbReference type="ARBA" id="ARBA00022553"/>
    </source>
</evidence>
<dbReference type="InterPro" id="IPR050629">
    <property type="entry name" value="STE20/SPS1-PAK"/>
</dbReference>
<keyword evidence="20" id="KW-1185">Reference proteome</keyword>
<dbReference type="Gene3D" id="3.30.200.20">
    <property type="entry name" value="Phosphorylase Kinase, domain 1"/>
    <property type="match status" value="1"/>
</dbReference>
<reference evidence="19" key="1">
    <citation type="journal article" date="2023" name="Mol. Phylogenet. Evol.">
        <title>Genome-scale phylogeny and comparative genomics of the fungal order Sordariales.</title>
        <authorList>
            <person name="Hensen N."/>
            <person name="Bonometti L."/>
            <person name="Westerberg I."/>
            <person name="Brannstrom I.O."/>
            <person name="Guillou S."/>
            <person name="Cros-Aarteil S."/>
            <person name="Calhoun S."/>
            <person name="Haridas S."/>
            <person name="Kuo A."/>
            <person name="Mondo S."/>
            <person name="Pangilinan J."/>
            <person name="Riley R."/>
            <person name="LaButti K."/>
            <person name="Andreopoulos B."/>
            <person name="Lipzen A."/>
            <person name="Chen C."/>
            <person name="Yan M."/>
            <person name="Daum C."/>
            <person name="Ng V."/>
            <person name="Clum A."/>
            <person name="Steindorff A."/>
            <person name="Ohm R.A."/>
            <person name="Martin F."/>
            <person name="Silar P."/>
            <person name="Natvig D.O."/>
            <person name="Lalanne C."/>
            <person name="Gautier V."/>
            <person name="Ament-Velasquez S.L."/>
            <person name="Kruys A."/>
            <person name="Hutchinson M.I."/>
            <person name="Powell A.J."/>
            <person name="Barry K."/>
            <person name="Miller A.N."/>
            <person name="Grigoriev I.V."/>
            <person name="Debuchy R."/>
            <person name="Gladieux P."/>
            <person name="Hiltunen Thoren M."/>
            <person name="Johannesson H."/>
        </authorList>
    </citation>
    <scope>NUCLEOTIDE SEQUENCE</scope>
    <source>
        <strain evidence="19">CBS 538.74</strain>
    </source>
</reference>